<evidence type="ECO:0000313" key="3">
    <source>
        <dbReference type="Proteomes" id="UP001392437"/>
    </source>
</evidence>
<dbReference type="EMBL" id="JAQQWP010000007">
    <property type="protein sequence ID" value="KAK8109598.1"/>
    <property type="molecule type" value="Genomic_DNA"/>
</dbReference>
<dbReference type="InterPro" id="IPR023606">
    <property type="entry name" value="CoA-Trfase_III_dom_1_sf"/>
</dbReference>
<dbReference type="Proteomes" id="UP001392437">
    <property type="component" value="Unassembled WGS sequence"/>
</dbReference>
<evidence type="ECO:0000313" key="2">
    <source>
        <dbReference type="EMBL" id="KAK8109598.1"/>
    </source>
</evidence>
<evidence type="ECO:0008006" key="4">
    <source>
        <dbReference type="Google" id="ProtNLM"/>
    </source>
</evidence>
<keyword evidence="3" id="KW-1185">Reference proteome</keyword>
<dbReference type="AlphaFoldDB" id="A0AAW0QR76"/>
<dbReference type="Pfam" id="PF02515">
    <property type="entry name" value="CoA_transf_3"/>
    <property type="match status" value="1"/>
</dbReference>
<dbReference type="GO" id="GO:0003824">
    <property type="term" value="F:catalytic activity"/>
    <property type="evidence" value="ECO:0007669"/>
    <property type="project" value="InterPro"/>
</dbReference>
<evidence type="ECO:0000256" key="1">
    <source>
        <dbReference type="ARBA" id="ARBA00008383"/>
    </source>
</evidence>
<dbReference type="InterPro" id="IPR050509">
    <property type="entry name" value="CoA-transferase_III"/>
</dbReference>
<reference evidence="2 3" key="1">
    <citation type="submission" date="2023-01" db="EMBL/GenBank/DDBJ databases">
        <title>Analysis of 21 Apiospora genomes using comparative genomics revels a genus with tremendous synthesis potential of carbohydrate active enzymes and secondary metabolites.</title>
        <authorList>
            <person name="Sorensen T."/>
        </authorList>
    </citation>
    <scope>NUCLEOTIDE SEQUENCE [LARGE SCALE GENOMIC DNA]</scope>
    <source>
        <strain evidence="2 3">CBS 117206</strain>
    </source>
</reference>
<dbReference type="InterPro" id="IPR003673">
    <property type="entry name" value="CoA-Trfase_fam_III"/>
</dbReference>
<dbReference type="Gene3D" id="3.40.50.10540">
    <property type="entry name" value="Crotonobetainyl-coa:carnitine coa-transferase, domain 1"/>
    <property type="match status" value="1"/>
</dbReference>
<dbReference type="SUPFAM" id="SSF89796">
    <property type="entry name" value="CoA-transferase family III (CaiB/BaiF)"/>
    <property type="match status" value="2"/>
</dbReference>
<proteinExistence type="inferred from homology"/>
<comment type="caution">
    <text evidence="2">The sequence shown here is derived from an EMBL/GenBank/DDBJ whole genome shotgun (WGS) entry which is preliminary data.</text>
</comment>
<protein>
    <recommendedName>
        <fullName evidence="4">CoA-transferase family III</fullName>
    </recommendedName>
</protein>
<sequence>MSHIAKDRTGYTSEDIVREIWDHLDLPAEALDALSLPTKPGPAVPSSFKIGLLAQSAIATSALTAASIYAVRNERSVPKIAVPLEHAIAEFRSERLYHLDGEPTPNLWGPIGGLHPTRDGFIRIHDNFPNHRDGILQVLGLPQDGNVTRDEVSNATRKWDKVDLETAALDNGACAYALRSYEEWDALPQAQAISPFPISIKKVGGDRDAEGTATVATQSGAPGTLLLPRDGDRCLRGLRVLEMSRVIAAPVAGRTLAAHGADVLWVTSPNLPALPALDIDVSRGKRTIQLDLNSNDEQKKAEDETTLSALANTCDVFIQGYRPGSLAARGLSPEVLAAARGASKGRGGLIVGNMSAFGPEGPWAGRRGFDSLVQTCSGMNVSEAEHYYSNNYGAGAEAEEQASARPTPCQALDHAAGYFLAAGVCAALYKSIMAADGASYVVDVSLAGVMKYLRSLGQYDGRSGFDGAPELPSAAGDMDPGLFETRATGFGELRGVRHSAAVDGCAPGWDEMPKRLGSDRPEWLA</sequence>
<comment type="similarity">
    <text evidence="1">Belongs to the CoA-transferase III family.</text>
</comment>
<dbReference type="PANTHER" id="PTHR48228:SF4">
    <property type="entry name" value="BLR3030 PROTEIN"/>
    <property type="match status" value="1"/>
</dbReference>
<name>A0AAW0QR76_9PEZI</name>
<organism evidence="2 3">
    <name type="scientific">Apiospora kogelbergensis</name>
    <dbReference type="NCBI Taxonomy" id="1337665"/>
    <lineage>
        <taxon>Eukaryota</taxon>
        <taxon>Fungi</taxon>
        <taxon>Dikarya</taxon>
        <taxon>Ascomycota</taxon>
        <taxon>Pezizomycotina</taxon>
        <taxon>Sordariomycetes</taxon>
        <taxon>Xylariomycetidae</taxon>
        <taxon>Amphisphaeriales</taxon>
        <taxon>Apiosporaceae</taxon>
        <taxon>Apiospora</taxon>
    </lineage>
</organism>
<dbReference type="PANTHER" id="PTHR48228">
    <property type="entry name" value="SUCCINYL-COA--D-CITRAMALATE COA-TRANSFERASE"/>
    <property type="match status" value="1"/>
</dbReference>
<accession>A0AAW0QR76</accession>
<gene>
    <name evidence="2" type="ORF">PG999_007735</name>
</gene>